<reference evidence="2 3" key="1">
    <citation type="journal article" date="2012" name="PLoS Pathog.">
        <title>Diverse lifestyles and strategies of plant pathogenesis encoded in the genomes of eighteen Dothideomycetes fungi.</title>
        <authorList>
            <person name="Ohm R.A."/>
            <person name="Feau N."/>
            <person name="Henrissat B."/>
            <person name="Schoch C.L."/>
            <person name="Horwitz B.A."/>
            <person name="Barry K.W."/>
            <person name="Condon B.J."/>
            <person name="Copeland A.C."/>
            <person name="Dhillon B."/>
            <person name="Glaser F."/>
            <person name="Hesse C.N."/>
            <person name="Kosti I."/>
            <person name="LaButti K."/>
            <person name="Lindquist E.A."/>
            <person name="Lucas S."/>
            <person name="Salamov A.A."/>
            <person name="Bradshaw R.E."/>
            <person name="Ciuffetti L."/>
            <person name="Hamelin R.C."/>
            <person name="Kema G.H.J."/>
            <person name="Lawrence C."/>
            <person name="Scott J.A."/>
            <person name="Spatafora J.W."/>
            <person name="Turgeon B.G."/>
            <person name="de Wit P.J.G.M."/>
            <person name="Zhong S."/>
            <person name="Goodwin S.B."/>
            <person name="Grigoriev I.V."/>
        </authorList>
    </citation>
    <scope>NUCLEOTIDE SEQUENCE [LARGE SCALE GENOMIC DNA]</scope>
    <source>
        <strain evidence="2 3">SO2202</strain>
    </source>
</reference>
<keyword evidence="3" id="KW-1185">Reference proteome</keyword>
<dbReference type="EMBL" id="KB456264">
    <property type="protein sequence ID" value="EMF12814.1"/>
    <property type="molecule type" value="Genomic_DNA"/>
</dbReference>
<feature type="non-terminal residue" evidence="2">
    <location>
        <position position="197"/>
    </location>
</feature>
<dbReference type="RefSeq" id="XP_016760935.1">
    <property type="nucleotide sequence ID" value="XM_016910404.1"/>
</dbReference>
<accession>M3D4K7</accession>
<dbReference type="OMA" id="NISQEHD"/>
<dbReference type="Gene3D" id="3.30.760.10">
    <property type="entry name" value="RNA Cap, Translation Initiation Factor Eif4e"/>
    <property type="match status" value="1"/>
</dbReference>
<dbReference type="PANTHER" id="PTHR31977:SF1">
    <property type="entry name" value="UPF0696 PROTEIN C11ORF68"/>
    <property type="match status" value="1"/>
</dbReference>
<dbReference type="InterPro" id="IPR023398">
    <property type="entry name" value="TIF_eIF4e-like"/>
</dbReference>
<evidence type="ECO:0000313" key="3">
    <source>
        <dbReference type="Proteomes" id="UP000016931"/>
    </source>
</evidence>
<protein>
    <submittedName>
        <fullName evidence="2">Uncharacterized protein</fullName>
    </submittedName>
</protein>
<gene>
    <name evidence="2" type="ORF">SEPMUDRAFT_86147</name>
</gene>
<evidence type="ECO:0000313" key="2">
    <source>
        <dbReference type="EMBL" id="EMF12814.1"/>
    </source>
</evidence>
<dbReference type="InterPro" id="IPR015034">
    <property type="entry name" value="Bles03"/>
</dbReference>
<dbReference type="PANTHER" id="PTHR31977">
    <property type="entry name" value="UPF0696 PROTEIN C11ORF68"/>
    <property type="match status" value="1"/>
</dbReference>
<comment type="similarity">
    <text evidence="1">Belongs to the UPF0696 family.</text>
</comment>
<sequence length="197" mass="22341">MPYRDQLASNLPVHAVSTGVTTGKRMLFLGTPYLPRSWRYFDNFMDGSLTTATSEGKLGPTSEAAVYIKQNPETTVIRIHSEEFSNADDVHRVLDELVNLNVRFAECKRVYYKCDAPIHPRTFSSNSYKLRASLYSSKDILGLENKATAVAPSSRPNKRDREMADILPMFSDNISQEHDILLALLHILQRFPTMTEK</sequence>
<dbReference type="SUPFAM" id="SSF55418">
    <property type="entry name" value="eIF4e-like"/>
    <property type="match status" value="1"/>
</dbReference>
<dbReference type="Proteomes" id="UP000016931">
    <property type="component" value="Unassembled WGS sequence"/>
</dbReference>
<proteinExistence type="inferred from homology"/>
<name>M3D4K7_SPHMS</name>
<dbReference type="eggNOG" id="ENOG502SG47">
    <property type="taxonomic scope" value="Eukaryota"/>
</dbReference>
<organism evidence="2 3">
    <name type="scientific">Sphaerulina musiva (strain SO2202)</name>
    <name type="common">Poplar stem canker fungus</name>
    <name type="synonym">Septoria musiva</name>
    <dbReference type="NCBI Taxonomy" id="692275"/>
    <lineage>
        <taxon>Eukaryota</taxon>
        <taxon>Fungi</taxon>
        <taxon>Dikarya</taxon>
        <taxon>Ascomycota</taxon>
        <taxon>Pezizomycotina</taxon>
        <taxon>Dothideomycetes</taxon>
        <taxon>Dothideomycetidae</taxon>
        <taxon>Mycosphaerellales</taxon>
        <taxon>Mycosphaerellaceae</taxon>
        <taxon>Sphaerulina</taxon>
    </lineage>
</organism>
<evidence type="ECO:0000256" key="1">
    <source>
        <dbReference type="ARBA" id="ARBA00010568"/>
    </source>
</evidence>
<dbReference type="Pfam" id="PF08939">
    <property type="entry name" value="Bles03"/>
    <property type="match status" value="1"/>
</dbReference>
<dbReference type="GeneID" id="27907541"/>
<dbReference type="OrthoDB" id="10067381at2759"/>
<dbReference type="AlphaFoldDB" id="M3D4K7"/>
<dbReference type="HOGENOM" id="CLU_1387249_0_0_1"/>